<dbReference type="EMBL" id="LATX01001317">
    <property type="protein sequence ID" value="KTB42566.1"/>
    <property type="molecule type" value="Genomic_DNA"/>
</dbReference>
<organism evidence="1 2">
    <name type="scientific">Moniliophthora roreri</name>
    <name type="common">Frosty pod rot fungus</name>
    <name type="synonym">Monilia roreri</name>
    <dbReference type="NCBI Taxonomy" id="221103"/>
    <lineage>
        <taxon>Eukaryota</taxon>
        <taxon>Fungi</taxon>
        <taxon>Dikarya</taxon>
        <taxon>Basidiomycota</taxon>
        <taxon>Agaricomycotina</taxon>
        <taxon>Agaricomycetes</taxon>
        <taxon>Agaricomycetidae</taxon>
        <taxon>Agaricales</taxon>
        <taxon>Marasmiineae</taxon>
        <taxon>Marasmiaceae</taxon>
        <taxon>Moniliophthora</taxon>
    </lineage>
</organism>
<evidence type="ECO:0000313" key="2">
    <source>
        <dbReference type="Proteomes" id="UP000054988"/>
    </source>
</evidence>
<proteinExistence type="predicted"/>
<gene>
    <name evidence="1" type="ORF">WG66_4851</name>
</gene>
<accession>A0A0W0G1W3</accession>
<protein>
    <submittedName>
        <fullName evidence="1">Uncharacterized protein</fullName>
    </submittedName>
</protein>
<dbReference type="AlphaFoldDB" id="A0A0W0G1W3"/>
<dbReference type="Proteomes" id="UP000054988">
    <property type="component" value="Unassembled WGS sequence"/>
</dbReference>
<name>A0A0W0G1W3_MONRR</name>
<comment type="caution">
    <text evidence="1">The sequence shown here is derived from an EMBL/GenBank/DDBJ whole genome shotgun (WGS) entry which is preliminary data.</text>
</comment>
<reference evidence="1 2" key="1">
    <citation type="submission" date="2015-12" db="EMBL/GenBank/DDBJ databases">
        <title>Draft genome sequence of Moniliophthora roreri, the causal agent of frosty pod rot of cacao.</title>
        <authorList>
            <person name="Aime M.C."/>
            <person name="Diaz-Valderrama J.R."/>
            <person name="Kijpornyongpan T."/>
            <person name="Phillips-Mora W."/>
        </authorList>
    </citation>
    <scope>NUCLEOTIDE SEQUENCE [LARGE SCALE GENOMIC DNA]</scope>
    <source>
        <strain evidence="1 2">MCA 2952</strain>
    </source>
</reference>
<evidence type="ECO:0000313" key="1">
    <source>
        <dbReference type="EMBL" id="KTB42566.1"/>
    </source>
</evidence>
<sequence length="244" mass="28027">MLSETRLLRLLSQQNYASAYRYLLALKASPSITHITPKEDYIHPVLHTLPHLPNSFNNQVFFDWLALLPSFHHLLHRKPQHIRKYAWAHPAFAKHLYKEGDPTTLIPVTTKWAVVGAEKGYLRNFWPGYWAWLVRLVSESSGVQLGIQVIHGAVEYECSGNPPYNAKMRKELLGLEKVLSPSGLSPSVRRIMDVYMPLLQGCKLAGPKWEAELVKQLVKRVGECDRSEENIAVQKVLERLKEQW</sequence>